<evidence type="ECO:0000313" key="2">
    <source>
        <dbReference type="EMBL" id="CAA9453152.1"/>
    </source>
</evidence>
<protein>
    <recommendedName>
        <fullName evidence="3">CsbD-like domain-containing protein</fullName>
    </recommendedName>
</protein>
<feature type="region of interest" description="Disordered" evidence="1">
    <location>
        <begin position="37"/>
        <end position="98"/>
    </location>
</feature>
<sequence>MAFLCVQRYKDVPRTEADMSEKAIGKAKEAYGALAGDEAKKAEGRALQRKAEAEAEAEQKERTRQAEAEAKKAERQRDEQERKDKGALGGLTDTLSGL</sequence>
<evidence type="ECO:0000256" key="1">
    <source>
        <dbReference type="SAM" id="MobiDB-lite"/>
    </source>
</evidence>
<proteinExistence type="predicted"/>
<dbReference type="AlphaFoldDB" id="A0A6J4QX18"/>
<dbReference type="EMBL" id="CADCUW010000627">
    <property type="protein sequence ID" value="CAA9453152.1"/>
    <property type="molecule type" value="Genomic_DNA"/>
</dbReference>
<feature type="compositionally biased region" description="Basic and acidic residues" evidence="1">
    <location>
        <begin position="37"/>
        <end position="86"/>
    </location>
</feature>
<reference evidence="2" key="1">
    <citation type="submission" date="2020-02" db="EMBL/GenBank/DDBJ databases">
        <authorList>
            <person name="Meier V. D."/>
        </authorList>
    </citation>
    <scope>NUCLEOTIDE SEQUENCE</scope>
    <source>
        <strain evidence="2">AVDCRST_MAG01</strain>
    </source>
</reference>
<accession>A0A6J4QX18</accession>
<name>A0A6J4QX18_9ACTN</name>
<gene>
    <name evidence="2" type="ORF">AVDCRST_MAG01-01-4826</name>
</gene>
<organism evidence="2">
    <name type="scientific">uncultured Rubrobacteraceae bacterium</name>
    <dbReference type="NCBI Taxonomy" id="349277"/>
    <lineage>
        <taxon>Bacteria</taxon>
        <taxon>Bacillati</taxon>
        <taxon>Actinomycetota</taxon>
        <taxon>Rubrobacteria</taxon>
        <taxon>Rubrobacterales</taxon>
        <taxon>Rubrobacteraceae</taxon>
        <taxon>environmental samples</taxon>
    </lineage>
</organism>
<evidence type="ECO:0008006" key="3">
    <source>
        <dbReference type="Google" id="ProtNLM"/>
    </source>
</evidence>